<feature type="compositionally biased region" description="Low complexity" evidence="5">
    <location>
        <begin position="144"/>
        <end position="157"/>
    </location>
</feature>
<dbReference type="STRING" id="101127.A0A1X2G682"/>
<sequence>MGDRDWQEIATLVGDRSGQQCLHRWLKSINPTIRCSPWNKEEDDALRGAVAVFSAIPDRIDMQCRERGVNVLEDNLKFGPFSEEGNALLVKLVAEHGCKWSLPSQFLPGRTDNSVLRQWRVLERMESQAKETAQPTHCPPPTPSSSSSSTSTSTATPEPIPPCLIKAPPKRQRAATKRKPPTKSATAAPIVTRSLRSRKGNSLQLPFISNQTPSF</sequence>
<keyword evidence="2" id="KW-0238">DNA-binding</keyword>
<keyword evidence="3" id="KW-0804">Transcription</keyword>
<feature type="compositionally biased region" description="Basic residues" evidence="5">
    <location>
        <begin position="168"/>
        <end position="181"/>
    </location>
</feature>
<feature type="domain" description="HTH myb-type" evidence="7">
    <location>
        <begin position="1"/>
        <end position="33"/>
    </location>
</feature>
<evidence type="ECO:0000259" key="7">
    <source>
        <dbReference type="PROSITE" id="PS51294"/>
    </source>
</evidence>
<keyword evidence="4" id="KW-0539">Nucleus</keyword>
<dbReference type="CDD" id="cd00167">
    <property type="entry name" value="SANT"/>
    <property type="match status" value="2"/>
</dbReference>
<reference evidence="8 9" key="1">
    <citation type="submission" date="2016-07" db="EMBL/GenBank/DDBJ databases">
        <title>Pervasive Adenine N6-methylation of Active Genes in Fungi.</title>
        <authorList>
            <consortium name="DOE Joint Genome Institute"/>
            <person name="Mondo S.J."/>
            <person name="Dannebaum R.O."/>
            <person name="Kuo R.C."/>
            <person name="Labutti K."/>
            <person name="Haridas S."/>
            <person name="Kuo A."/>
            <person name="Salamov A."/>
            <person name="Ahrendt S.R."/>
            <person name="Lipzen A."/>
            <person name="Sullivan W."/>
            <person name="Andreopoulos W.B."/>
            <person name="Clum A."/>
            <person name="Lindquist E."/>
            <person name="Daum C."/>
            <person name="Ramamoorthy G.K."/>
            <person name="Gryganskyi A."/>
            <person name="Culley D."/>
            <person name="Magnuson J.K."/>
            <person name="James T.Y."/>
            <person name="O'Malley M.A."/>
            <person name="Stajich J.E."/>
            <person name="Spatafora J.W."/>
            <person name="Visel A."/>
            <person name="Grigoriev I.V."/>
        </authorList>
    </citation>
    <scope>NUCLEOTIDE SEQUENCE [LARGE SCALE GENOMIC DNA]</scope>
    <source>
        <strain evidence="8 9">NRRL 3301</strain>
    </source>
</reference>
<dbReference type="GO" id="GO:0001006">
    <property type="term" value="F:RNA polymerase III type 3 promoter sequence-specific DNA binding"/>
    <property type="evidence" value="ECO:0007669"/>
    <property type="project" value="TreeGrafter"/>
</dbReference>
<dbReference type="Pfam" id="PF00249">
    <property type="entry name" value="Myb_DNA-binding"/>
    <property type="match status" value="1"/>
</dbReference>
<feature type="domain" description="Myb-like" evidence="6">
    <location>
        <begin position="73"/>
        <end position="123"/>
    </location>
</feature>
<dbReference type="SMART" id="SM00717">
    <property type="entry name" value="SANT"/>
    <property type="match status" value="2"/>
</dbReference>
<dbReference type="PROSITE" id="PS51294">
    <property type="entry name" value="HTH_MYB"/>
    <property type="match status" value="2"/>
</dbReference>
<dbReference type="Proteomes" id="UP000242146">
    <property type="component" value="Unassembled WGS sequence"/>
</dbReference>
<evidence type="ECO:0000256" key="5">
    <source>
        <dbReference type="SAM" id="MobiDB-lite"/>
    </source>
</evidence>
<dbReference type="PROSITE" id="PS50090">
    <property type="entry name" value="MYB_LIKE"/>
    <property type="match status" value="2"/>
</dbReference>
<name>A0A1X2G682_9FUNG</name>
<evidence type="ECO:0000256" key="4">
    <source>
        <dbReference type="ARBA" id="ARBA00023242"/>
    </source>
</evidence>
<dbReference type="GO" id="GO:0019185">
    <property type="term" value="C:snRNA-activating protein complex"/>
    <property type="evidence" value="ECO:0007669"/>
    <property type="project" value="TreeGrafter"/>
</dbReference>
<keyword evidence="1" id="KW-0805">Transcription regulation</keyword>
<dbReference type="EMBL" id="MCGT01000039">
    <property type="protein sequence ID" value="ORX46100.1"/>
    <property type="molecule type" value="Genomic_DNA"/>
</dbReference>
<evidence type="ECO:0000256" key="3">
    <source>
        <dbReference type="ARBA" id="ARBA00023163"/>
    </source>
</evidence>
<dbReference type="Pfam" id="PF13921">
    <property type="entry name" value="Myb_DNA-bind_6"/>
    <property type="match status" value="1"/>
</dbReference>
<evidence type="ECO:0008006" key="10">
    <source>
        <dbReference type="Google" id="ProtNLM"/>
    </source>
</evidence>
<dbReference type="SUPFAM" id="SSF46689">
    <property type="entry name" value="Homeodomain-like"/>
    <property type="match status" value="2"/>
</dbReference>
<feature type="domain" description="Myb-like" evidence="6">
    <location>
        <begin position="1"/>
        <end position="29"/>
    </location>
</feature>
<evidence type="ECO:0000256" key="2">
    <source>
        <dbReference type="ARBA" id="ARBA00023125"/>
    </source>
</evidence>
<dbReference type="GO" id="GO:0000978">
    <property type="term" value="F:RNA polymerase II cis-regulatory region sequence-specific DNA binding"/>
    <property type="evidence" value="ECO:0007669"/>
    <property type="project" value="TreeGrafter"/>
</dbReference>
<evidence type="ECO:0000256" key="1">
    <source>
        <dbReference type="ARBA" id="ARBA00023015"/>
    </source>
</evidence>
<feature type="compositionally biased region" description="Polar residues" evidence="5">
    <location>
        <begin position="200"/>
        <end position="215"/>
    </location>
</feature>
<dbReference type="GO" id="GO:0042795">
    <property type="term" value="P:snRNA transcription by RNA polymerase II"/>
    <property type="evidence" value="ECO:0007669"/>
    <property type="project" value="TreeGrafter"/>
</dbReference>
<comment type="caution">
    <text evidence="8">The sequence shown here is derived from an EMBL/GenBank/DDBJ whole genome shotgun (WGS) entry which is preliminary data.</text>
</comment>
<dbReference type="GO" id="GO:0042796">
    <property type="term" value="P:snRNA transcription by RNA polymerase III"/>
    <property type="evidence" value="ECO:0007669"/>
    <property type="project" value="TreeGrafter"/>
</dbReference>
<dbReference type="Gene3D" id="1.10.10.60">
    <property type="entry name" value="Homeodomain-like"/>
    <property type="match status" value="2"/>
</dbReference>
<evidence type="ECO:0000259" key="6">
    <source>
        <dbReference type="PROSITE" id="PS50090"/>
    </source>
</evidence>
<evidence type="ECO:0000313" key="8">
    <source>
        <dbReference type="EMBL" id="ORX46100.1"/>
    </source>
</evidence>
<dbReference type="InterPro" id="IPR009057">
    <property type="entry name" value="Homeodomain-like_sf"/>
</dbReference>
<protein>
    <recommendedName>
        <fullName evidence="10">Myb-like domain-containing protein</fullName>
    </recommendedName>
</protein>
<dbReference type="PANTHER" id="PTHR46621">
    <property type="entry name" value="SNRNA-ACTIVATING PROTEIN COMPLEX SUBUNIT 4"/>
    <property type="match status" value="1"/>
</dbReference>
<gene>
    <name evidence="8" type="ORF">DM01DRAFT_330773</name>
</gene>
<dbReference type="OrthoDB" id="2143914at2759"/>
<accession>A0A1X2G682</accession>
<dbReference type="PANTHER" id="PTHR46621:SF1">
    <property type="entry name" value="SNRNA-ACTIVATING PROTEIN COMPLEX SUBUNIT 4"/>
    <property type="match status" value="1"/>
</dbReference>
<organism evidence="8 9">
    <name type="scientific">Hesseltinella vesiculosa</name>
    <dbReference type="NCBI Taxonomy" id="101127"/>
    <lineage>
        <taxon>Eukaryota</taxon>
        <taxon>Fungi</taxon>
        <taxon>Fungi incertae sedis</taxon>
        <taxon>Mucoromycota</taxon>
        <taxon>Mucoromycotina</taxon>
        <taxon>Mucoromycetes</taxon>
        <taxon>Mucorales</taxon>
        <taxon>Cunninghamellaceae</taxon>
        <taxon>Hesseltinella</taxon>
    </lineage>
</organism>
<feature type="region of interest" description="Disordered" evidence="5">
    <location>
        <begin position="126"/>
        <end position="215"/>
    </location>
</feature>
<proteinExistence type="predicted"/>
<dbReference type="InterPro" id="IPR001005">
    <property type="entry name" value="SANT/Myb"/>
</dbReference>
<keyword evidence="9" id="KW-1185">Reference proteome</keyword>
<evidence type="ECO:0000313" key="9">
    <source>
        <dbReference type="Proteomes" id="UP000242146"/>
    </source>
</evidence>
<dbReference type="InterPro" id="IPR051575">
    <property type="entry name" value="Myb-like_DNA-bd"/>
</dbReference>
<dbReference type="AlphaFoldDB" id="A0A1X2G682"/>
<feature type="domain" description="HTH myb-type" evidence="7">
    <location>
        <begin position="73"/>
        <end position="127"/>
    </location>
</feature>
<dbReference type="InterPro" id="IPR017930">
    <property type="entry name" value="Myb_dom"/>
</dbReference>